<feature type="transmembrane region" description="Helical" evidence="6">
    <location>
        <begin position="178"/>
        <end position="199"/>
    </location>
</feature>
<dbReference type="PANTHER" id="PTHR30250:SF11">
    <property type="entry name" value="O-ANTIGEN TRANSPORTER-RELATED"/>
    <property type="match status" value="1"/>
</dbReference>
<dbReference type="InterPro" id="IPR050833">
    <property type="entry name" value="Poly_Biosynth_Transport"/>
</dbReference>
<dbReference type="AlphaFoldDB" id="A0A4R6SMC2"/>
<name>A0A4R6SMC2_LABRH</name>
<keyword evidence="5 6" id="KW-0472">Membrane</keyword>
<evidence type="ECO:0000256" key="2">
    <source>
        <dbReference type="ARBA" id="ARBA00022475"/>
    </source>
</evidence>
<accession>A0A4R6SMC2</accession>
<dbReference type="RefSeq" id="WP_133847369.1">
    <property type="nucleotide sequence ID" value="NZ_SNXZ01000001.1"/>
</dbReference>
<protein>
    <submittedName>
        <fullName evidence="7">O-antigen/teichoic acid export membrane protein</fullName>
    </submittedName>
</protein>
<comment type="caution">
    <text evidence="7">The sequence shown here is derived from an EMBL/GenBank/DDBJ whole genome shotgun (WGS) entry which is preliminary data.</text>
</comment>
<keyword evidence="4 6" id="KW-1133">Transmembrane helix</keyword>
<evidence type="ECO:0000256" key="3">
    <source>
        <dbReference type="ARBA" id="ARBA00022692"/>
    </source>
</evidence>
<dbReference type="Proteomes" id="UP000295444">
    <property type="component" value="Unassembled WGS sequence"/>
</dbReference>
<keyword evidence="3 6" id="KW-0812">Transmembrane</keyword>
<dbReference type="EMBL" id="SNXZ01000001">
    <property type="protein sequence ID" value="TDQ04472.1"/>
    <property type="molecule type" value="Genomic_DNA"/>
</dbReference>
<evidence type="ECO:0000256" key="5">
    <source>
        <dbReference type="ARBA" id="ARBA00023136"/>
    </source>
</evidence>
<evidence type="ECO:0000313" key="8">
    <source>
        <dbReference type="Proteomes" id="UP000295444"/>
    </source>
</evidence>
<evidence type="ECO:0000256" key="4">
    <source>
        <dbReference type="ARBA" id="ARBA00022989"/>
    </source>
</evidence>
<organism evidence="7 8">
    <name type="scientific">Labedaea rhizosphaerae</name>
    <dbReference type="NCBI Taxonomy" id="598644"/>
    <lineage>
        <taxon>Bacteria</taxon>
        <taxon>Bacillati</taxon>
        <taxon>Actinomycetota</taxon>
        <taxon>Actinomycetes</taxon>
        <taxon>Pseudonocardiales</taxon>
        <taxon>Pseudonocardiaceae</taxon>
        <taxon>Labedaea</taxon>
    </lineage>
</organism>
<feature type="transmembrane region" description="Helical" evidence="6">
    <location>
        <begin position="248"/>
        <end position="270"/>
    </location>
</feature>
<feature type="transmembrane region" description="Helical" evidence="6">
    <location>
        <begin position="211"/>
        <end position="236"/>
    </location>
</feature>
<feature type="transmembrane region" description="Helical" evidence="6">
    <location>
        <begin position="54"/>
        <end position="77"/>
    </location>
</feature>
<feature type="transmembrane region" description="Helical" evidence="6">
    <location>
        <begin position="282"/>
        <end position="304"/>
    </location>
</feature>
<sequence>MAATQAPPLPAADARRARLEAVLVSVALAGNNAASYVLNVVAARLLVPALFGELSSLLALLVIGIVPAMGLQTAVALRVAAGGADRRSLVGLGLATSACVTAAGLLAVPLLVPLLHLSGPWPVVWLALSLGPLTLLGLFHGLLQGTRRFGLLAGLVALEGLGKVGGTMTGLLAGRASAVALAGAALGSLVVALIGWVVCGRPRPSRFVRTAAGDVVHATQAMLALVLLVNLDLVLARHTLPARDAGEYAVGAVITKIAYWLPQAVGVLVLPRLVHADGRRRAVPVALAVCAAIDGVFVLGAAVFGGHVIGLVGGADYAGSTMPVWPFALAGSMLSLVQILLYARIASADRRSSALVWLAVVAEVVLVIGWLHGSTTQVVTGALLTVTGLAVGGGVVEWCDRKSYAPLHLRR</sequence>
<comment type="subcellular location">
    <subcellularLocation>
        <location evidence="1">Cell membrane</location>
        <topology evidence="1">Multi-pass membrane protein</topology>
    </subcellularLocation>
</comment>
<dbReference type="OrthoDB" id="5140599at2"/>
<feature type="transmembrane region" description="Helical" evidence="6">
    <location>
        <begin position="123"/>
        <end position="143"/>
    </location>
</feature>
<feature type="transmembrane region" description="Helical" evidence="6">
    <location>
        <begin position="378"/>
        <end position="399"/>
    </location>
</feature>
<proteinExistence type="predicted"/>
<dbReference type="GO" id="GO:0005886">
    <property type="term" value="C:plasma membrane"/>
    <property type="evidence" value="ECO:0007669"/>
    <property type="project" value="UniProtKB-SubCell"/>
</dbReference>
<keyword evidence="8" id="KW-1185">Reference proteome</keyword>
<evidence type="ECO:0000313" key="7">
    <source>
        <dbReference type="EMBL" id="TDQ04472.1"/>
    </source>
</evidence>
<feature type="transmembrane region" description="Helical" evidence="6">
    <location>
        <begin position="150"/>
        <end position="172"/>
    </location>
</feature>
<feature type="transmembrane region" description="Helical" evidence="6">
    <location>
        <begin position="89"/>
        <end position="111"/>
    </location>
</feature>
<feature type="transmembrane region" description="Helical" evidence="6">
    <location>
        <begin position="21"/>
        <end position="42"/>
    </location>
</feature>
<dbReference type="PANTHER" id="PTHR30250">
    <property type="entry name" value="PST FAMILY PREDICTED COLANIC ACID TRANSPORTER"/>
    <property type="match status" value="1"/>
</dbReference>
<feature type="transmembrane region" description="Helical" evidence="6">
    <location>
        <begin position="355"/>
        <end position="372"/>
    </location>
</feature>
<gene>
    <name evidence="7" type="ORF">EV186_101424</name>
</gene>
<feature type="transmembrane region" description="Helical" evidence="6">
    <location>
        <begin position="324"/>
        <end position="343"/>
    </location>
</feature>
<keyword evidence="2" id="KW-1003">Cell membrane</keyword>
<evidence type="ECO:0000256" key="6">
    <source>
        <dbReference type="SAM" id="Phobius"/>
    </source>
</evidence>
<evidence type="ECO:0000256" key="1">
    <source>
        <dbReference type="ARBA" id="ARBA00004651"/>
    </source>
</evidence>
<reference evidence="7 8" key="1">
    <citation type="submission" date="2019-03" db="EMBL/GenBank/DDBJ databases">
        <title>Genomic Encyclopedia of Type Strains, Phase IV (KMG-IV): sequencing the most valuable type-strain genomes for metagenomic binning, comparative biology and taxonomic classification.</title>
        <authorList>
            <person name="Goeker M."/>
        </authorList>
    </citation>
    <scope>NUCLEOTIDE SEQUENCE [LARGE SCALE GENOMIC DNA]</scope>
    <source>
        <strain evidence="7 8">DSM 45361</strain>
    </source>
</reference>